<accession>A0CMU3</accession>
<dbReference type="GeneID" id="5025291"/>
<evidence type="ECO:0000313" key="2">
    <source>
        <dbReference type="Proteomes" id="UP000000600"/>
    </source>
</evidence>
<dbReference type="InParanoid" id="A0CMU3"/>
<gene>
    <name evidence="1" type="ORF">GSPATT00038727001</name>
</gene>
<protein>
    <recommendedName>
        <fullName evidence="3">RRM domain-containing protein</fullName>
    </recommendedName>
</protein>
<reference evidence="1 2" key="1">
    <citation type="journal article" date="2006" name="Nature">
        <title>Global trends of whole-genome duplications revealed by the ciliate Paramecium tetraurelia.</title>
        <authorList>
            <consortium name="Genoscope"/>
            <person name="Aury J.-M."/>
            <person name="Jaillon O."/>
            <person name="Duret L."/>
            <person name="Noel B."/>
            <person name="Jubin C."/>
            <person name="Porcel B.M."/>
            <person name="Segurens B."/>
            <person name="Daubin V."/>
            <person name="Anthouard V."/>
            <person name="Aiach N."/>
            <person name="Arnaiz O."/>
            <person name="Billaut A."/>
            <person name="Beisson J."/>
            <person name="Blanc I."/>
            <person name="Bouhouche K."/>
            <person name="Camara F."/>
            <person name="Duharcourt S."/>
            <person name="Guigo R."/>
            <person name="Gogendeau D."/>
            <person name="Katinka M."/>
            <person name="Keller A.-M."/>
            <person name="Kissmehl R."/>
            <person name="Klotz C."/>
            <person name="Koll F."/>
            <person name="Le Moue A."/>
            <person name="Lepere C."/>
            <person name="Malinsky S."/>
            <person name="Nowacki M."/>
            <person name="Nowak J.K."/>
            <person name="Plattner H."/>
            <person name="Poulain J."/>
            <person name="Ruiz F."/>
            <person name="Serrano V."/>
            <person name="Zagulski M."/>
            <person name="Dessen P."/>
            <person name="Betermier M."/>
            <person name="Weissenbach J."/>
            <person name="Scarpelli C."/>
            <person name="Schachter V."/>
            <person name="Sperling L."/>
            <person name="Meyer E."/>
            <person name="Cohen J."/>
            <person name="Wincker P."/>
        </authorList>
    </citation>
    <scope>NUCLEOTIDE SEQUENCE [LARGE SCALE GENOMIC DNA]</scope>
    <source>
        <strain evidence="1 2">Stock d4-2</strain>
    </source>
</reference>
<evidence type="ECO:0008006" key="3">
    <source>
        <dbReference type="Google" id="ProtNLM"/>
    </source>
</evidence>
<dbReference type="AlphaFoldDB" id="A0CMU3"/>
<keyword evidence="2" id="KW-1185">Reference proteome</keyword>
<name>A0CMU3_PARTE</name>
<evidence type="ECO:0000313" key="1">
    <source>
        <dbReference type="EMBL" id="CAK72110.1"/>
    </source>
</evidence>
<dbReference type="KEGG" id="ptm:GSPATT00038727001"/>
<dbReference type="EMBL" id="CT868113">
    <property type="protein sequence ID" value="CAK72110.1"/>
    <property type="molecule type" value="Genomic_DNA"/>
</dbReference>
<dbReference type="RefSeq" id="XP_001439507.1">
    <property type="nucleotide sequence ID" value="XM_001439470.1"/>
</dbReference>
<dbReference type="HOGENOM" id="CLU_3261669_0_0_1"/>
<sequence length="42" mass="4651">MGEVVRNQLFVAGYNGNKIADDKGIKDIFKKYGSIKDVAYQG</sequence>
<proteinExistence type="predicted"/>
<organism evidence="1 2">
    <name type="scientific">Paramecium tetraurelia</name>
    <dbReference type="NCBI Taxonomy" id="5888"/>
    <lineage>
        <taxon>Eukaryota</taxon>
        <taxon>Sar</taxon>
        <taxon>Alveolata</taxon>
        <taxon>Ciliophora</taxon>
        <taxon>Intramacronucleata</taxon>
        <taxon>Oligohymenophorea</taxon>
        <taxon>Peniculida</taxon>
        <taxon>Parameciidae</taxon>
        <taxon>Paramecium</taxon>
    </lineage>
</organism>
<dbReference type="Proteomes" id="UP000000600">
    <property type="component" value="Unassembled WGS sequence"/>
</dbReference>